<evidence type="ECO:0000256" key="8">
    <source>
        <dbReference type="ARBA" id="ARBA00022840"/>
    </source>
</evidence>
<keyword evidence="8" id="KW-0067">ATP-binding</keyword>
<dbReference type="PANTHER" id="PTHR22984">
    <property type="entry name" value="SERINE/THREONINE-PROTEIN KINASE PIM"/>
    <property type="match status" value="1"/>
</dbReference>
<proteinExistence type="predicted"/>
<evidence type="ECO:0000256" key="2">
    <source>
        <dbReference type="ARBA" id="ARBA00012513"/>
    </source>
</evidence>
<sequence length="775" mass="84848">MRKWEIIGSFLCSGELLQEKRVRLVFLRAQLQVGTRARPRRFRRRLFGLSNCGPGACGHQIALLEQCSDCPGVIQLLDWYERNDGFLIVMERPSPYCDLFDYITVRGALDEAITRFFFKQIVETAIACAGRSVVHRDIKDENVIIDMKTGQLKLIDFGSGAFLKNDDYTDFEGTRVYSPPEWIRHARYDGLKATVWSLGILLYDMVAGDIPFHRDHEICGGVIRWRRQVPTECKDLIMRCLEVDPGLRFSLQDILSHPWMNNADIRPLNADEFLLVKSPQLRKDERSDTAAEPSVPPRPLSNQQSLKILSKEQQILSANEIEQKSNQQQQKQQLKRKTGRNSAKTMHGDMSLEMQNKDNNTTSTPSSNNTSPSGKSPRWREERALAYDESRSENSWRFCEEEEPVGEEKSRESMEGEKDVVGGTEVSGREQHLVGSLARLAGSFFARRRYNTDNSGEQEGATVDEAVMVNGGCLAVGTKSGSGIGCQMKPSERTLGGGNNPSAPSSSASPALASSSVSSSSASTSSAVTTVAQHTKRPLAALGKISNSAHDSLYKAAAAHSGSHQHHPAHVGGCTRFFYQYNGYCCCGCKMRISGGVGSEQSLPSSVLFEGAPTISLPHPGSYDQDAVVDCYRLPEQPPTHQQTNLDTFADGGEQRQREVQNERFSSISSVFHRRSGCCCGSNVVKKYGQTVIYPSTALIGRLPATAATAAGGKHSHHYESNKRPASSQSQQPHQQGKKTLDSGFCSGSSGLALCSGGGVLAGSPPGGTFMLGSF</sequence>
<feature type="region of interest" description="Disordered" evidence="12">
    <location>
        <begin position="484"/>
        <end position="529"/>
    </location>
</feature>
<evidence type="ECO:0000256" key="1">
    <source>
        <dbReference type="ARBA" id="ARBA00004192"/>
    </source>
</evidence>
<evidence type="ECO:0000256" key="12">
    <source>
        <dbReference type="SAM" id="MobiDB-lite"/>
    </source>
</evidence>
<feature type="compositionally biased region" description="Basic and acidic residues" evidence="12">
    <location>
        <begin position="378"/>
        <end position="394"/>
    </location>
</feature>
<comment type="subcellular location">
    <subcellularLocation>
        <location evidence="1">Host cytoplasm</location>
    </subcellularLocation>
</comment>
<evidence type="ECO:0000256" key="11">
    <source>
        <dbReference type="ARBA" id="ARBA00048679"/>
    </source>
</evidence>
<reference evidence="15" key="1">
    <citation type="submission" date="2022-11" db="UniProtKB">
        <authorList>
            <consortium name="WormBaseParasite"/>
        </authorList>
    </citation>
    <scope>IDENTIFICATION</scope>
</reference>
<evidence type="ECO:0000256" key="7">
    <source>
        <dbReference type="ARBA" id="ARBA00022777"/>
    </source>
</evidence>
<keyword evidence="9" id="KW-1035">Host cytoplasm</keyword>
<evidence type="ECO:0000313" key="15">
    <source>
        <dbReference type="WBParaSite" id="Gr19_v10_g11163.t1"/>
    </source>
</evidence>
<dbReference type="Proteomes" id="UP000887572">
    <property type="component" value="Unplaced"/>
</dbReference>
<dbReference type="PROSITE" id="PS50011">
    <property type="entry name" value="PROTEIN_KINASE_DOM"/>
    <property type="match status" value="1"/>
</dbReference>
<evidence type="ECO:0000259" key="13">
    <source>
        <dbReference type="PROSITE" id="PS50011"/>
    </source>
</evidence>
<dbReference type="Gene3D" id="1.10.510.10">
    <property type="entry name" value="Transferase(Phosphotransferase) domain 1"/>
    <property type="match status" value="1"/>
</dbReference>
<dbReference type="SMART" id="SM00220">
    <property type="entry name" value="S_TKc"/>
    <property type="match status" value="1"/>
</dbReference>
<feature type="region of interest" description="Disordered" evidence="12">
    <location>
        <begin position="709"/>
        <end position="742"/>
    </location>
</feature>
<comment type="catalytic activity">
    <reaction evidence="10">
        <text>L-threonyl-[protein] + ATP = O-phospho-L-threonyl-[protein] + ADP + H(+)</text>
        <dbReference type="Rhea" id="RHEA:46608"/>
        <dbReference type="Rhea" id="RHEA-COMP:11060"/>
        <dbReference type="Rhea" id="RHEA-COMP:11605"/>
        <dbReference type="ChEBI" id="CHEBI:15378"/>
        <dbReference type="ChEBI" id="CHEBI:30013"/>
        <dbReference type="ChEBI" id="CHEBI:30616"/>
        <dbReference type="ChEBI" id="CHEBI:61977"/>
        <dbReference type="ChEBI" id="CHEBI:456216"/>
        <dbReference type="EC" id="2.7.11.1"/>
    </reaction>
</comment>
<evidence type="ECO:0000256" key="5">
    <source>
        <dbReference type="ARBA" id="ARBA00022679"/>
    </source>
</evidence>
<organism evidence="14 15">
    <name type="scientific">Globodera rostochiensis</name>
    <name type="common">Golden nematode worm</name>
    <name type="synonym">Heterodera rostochiensis</name>
    <dbReference type="NCBI Taxonomy" id="31243"/>
    <lineage>
        <taxon>Eukaryota</taxon>
        <taxon>Metazoa</taxon>
        <taxon>Ecdysozoa</taxon>
        <taxon>Nematoda</taxon>
        <taxon>Chromadorea</taxon>
        <taxon>Rhabditida</taxon>
        <taxon>Tylenchina</taxon>
        <taxon>Tylenchomorpha</taxon>
        <taxon>Tylenchoidea</taxon>
        <taxon>Heteroderidae</taxon>
        <taxon>Heteroderinae</taxon>
        <taxon>Globodera</taxon>
    </lineage>
</organism>
<dbReference type="Pfam" id="PF00069">
    <property type="entry name" value="Pkinase"/>
    <property type="match status" value="1"/>
</dbReference>
<evidence type="ECO:0000256" key="9">
    <source>
        <dbReference type="ARBA" id="ARBA00023200"/>
    </source>
</evidence>
<evidence type="ECO:0000256" key="10">
    <source>
        <dbReference type="ARBA" id="ARBA00047899"/>
    </source>
</evidence>
<feature type="compositionally biased region" description="Basic and acidic residues" evidence="12">
    <location>
        <begin position="406"/>
        <end position="420"/>
    </location>
</feature>
<dbReference type="EC" id="2.7.11.1" evidence="2"/>
<dbReference type="WBParaSite" id="Gr19_v10_g11163.t1">
    <property type="protein sequence ID" value="Gr19_v10_g11163.t1"/>
    <property type="gene ID" value="Gr19_v10_g11163"/>
</dbReference>
<dbReference type="InterPro" id="IPR051138">
    <property type="entry name" value="PIM_Ser/Thr_kinase"/>
</dbReference>
<dbReference type="InterPro" id="IPR000719">
    <property type="entry name" value="Prot_kinase_dom"/>
</dbReference>
<dbReference type="PROSITE" id="PS00108">
    <property type="entry name" value="PROTEIN_KINASE_ST"/>
    <property type="match status" value="1"/>
</dbReference>
<dbReference type="GO" id="GO:0005524">
    <property type="term" value="F:ATP binding"/>
    <property type="evidence" value="ECO:0007669"/>
    <property type="project" value="UniProtKB-KW"/>
</dbReference>
<dbReference type="InterPro" id="IPR011009">
    <property type="entry name" value="Kinase-like_dom_sf"/>
</dbReference>
<feature type="region of interest" description="Disordered" evidence="12">
    <location>
        <begin position="279"/>
        <end position="305"/>
    </location>
</feature>
<comment type="catalytic activity">
    <reaction evidence="11">
        <text>L-seryl-[protein] + ATP = O-phospho-L-seryl-[protein] + ADP + H(+)</text>
        <dbReference type="Rhea" id="RHEA:17989"/>
        <dbReference type="Rhea" id="RHEA-COMP:9863"/>
        <dbReference type="Rhea" id="RHEA-COMP:11604"/>
        <dbReference type="ChEBI" id="CHEBI:15378"/>
        <dbReference type="ChEBI" id="CHEBI:29999"/>
        <dbReference type="ChEBI" id="CHEBI:30616"/>
        <dbReference type="ChEBI" id="CHEBI:83421"/>
        <dbReference type="ChEBI" id="CHEBI:456216"/>
        <dbReference type="EC" id="2.7.11.1"/>
    </reaction>
</comment>
<feature type="compositionally biased region" description="Low complexity" evidence="12">
    <location>
        <begin position="501"/>
        <end position="529"/>
    </location>
</feature>
<accession>A0A914GTP7</accession>
<feature type="region of interest" description="Disordered" evidence="12">
    <location>
        <begin position="322"/>
        <end position="426"/>
    </location>
</feature>
<dbReference type="GO" id="GO:0030430">
    <property type="term" value="C:host cell cytoplasm"/>
    <property type="evidence" value="ECO:0007669"/>
    <property type="project" value="UniProtKB-SubCell"/>
</dbReference>
<feature type="compositionally biased region" description="Low complexity" evidence="12">
    <location>
        <begin position="359"/>
        <end position="373"/>
    </location>
</feature>
<dbReference type="GO" id="GO:0004674">
    <property type="term" value="F:protein serine/threonine kinase activity"/>
    <property type="evidence" value="ECO:0007669"/>
    <property type="project" value="UniProtKB-KW"/>
</dbReference>
<keyword evidence="7" id="KW-0418">Kinase</keyword>
<keyword evidence="14" id="KW-1185">Reference proteome</keyword>
<dbReference type="AlphaFoldDB" id="A0A914GTP7"/>
<evidence type="ECO:0000313" key="14">
    <source>
        <dbReference type="Proteomes" id="UP000887572"/>
    </source>
</evidence>
<evidence type="ECO:0000256" key="4">
    <source>
        <dbReference type="ARBA" id="ARBA00022527"/>
    </source>
</evidence>
<dbReference type="GO" id="GO:0005737">
    <property type="term" value="C:cytoplasm"/>
    <property type="evidence" value="ECO:0007669"/>
    <property type="project" value="TreeGrafter"/>
</dbReference>
<keyword evidence="4" id="KW-0723">Serine/threonine-protein kinase</keyword>
<protein>
    <recommendedName>
        <fullName evidence="3">Serine/threonine-protein kinase 1</fullName>
        <ecNumber evidence="2">2.7.11.1</ecNumber>
    </recommendedName>
</protein>
<evidence type="ECO:0000256" key="6">
    <source>
        <dbReference type="ARBA" id="ARBA00022741"/>
    </source>
</evidence>
<evidence type="ECO:0000256" key="3">
    <source>
        <dbReference type="ARBA" id="ARBA00016885"/>
    </source>
</evidence>
<keyword evidence="5" id="KW-0808">Transferase</keyword>
<dbReference type="SUPFAM" id="SSF56112">
    <property type="entry name" value="Protein kinase-like (PK-like)"/>
    <property type="match status" value="1"/>
</dbReference>
<dbReference type="Gene3D" id="3.30.200.20">
    <property type="entry name" value="Phosphorylase Kinase, domain 1"/>
    <property type="match status" value="1"/>
</dbReference>
<dbReference type="PANTHER" id="PTHR22984:SF25">
    <property type="entry name" value="PROTEIN KINASE DOMAIN-CONTAINING PROTEIN"/>
    <property type="match status" value="1"/>
</dbReference>
<feature type="domain" description="Protein kinase" evidence="13">
    <location>
        <begin position="1"/>
        <end position="260"/>
    </location>
</feature>
<keyword evidence="6" id="KW-0547">Nucleotide-binding</keyword>
<name>A0A914GTP7_GLORO</name>
<dbReference type="InterPro" id="IPR008271">
    <property type="entry name" value="Ser/Thr_kinase_AS"/>
</dbReference>